<evidence type="ECO:0000256" key="5">
    <source>
        <dbReference type="SAM" id="MobiDB-lite"/>
    </source>
</evidence>
<evidence type="ECO:0000256" key="2">
    <source>
        <dbReference type="ARBA" id="ARBA00022801"/>
    </source>
</evidence>
<feature type="compositionally biased region" description="Basic and acidic residues" evidence="5">
    <location>
        <begin position="572"/>
        <end position="584"/>
    </location>
</feature>
<feature type="region of interest" description="Disordered" evidence="5">
    <location>
        <begin position="572"/>
        <end position="598"/>
    </location>
</feature>
<feature type="compositionally biased region" description="Basic and acidic residues" evidence="5">
    <location>
        <begin position="732"/>
        <end position="744"/>
    </location>
</feature>
<dbReference type="CDD" id="cd00060">
    <property type="entry name" value="FHA"/>
    <property type="match status" value="1"/>
</dbReference>
<dbReference type="EMBL" id="OZ034824">
    <property type="protein sequence ID" value="CAL1673467.1"/>
    <property type="molecule type" value="Genomic_DNA"/>
</dbReference>
<dbReference type="GO" id="GO:0005694">
    <property type="term" value="C:chromosome"/>
    <property type="evidence" value="ECO:0007669"/>
    <property type="project" value="UniProtKB-ARBA"/>
</dbReference>
<gene>
    <name evidence="7" type="ORF">LPLAT_LOCUS354</name>
</gene>
<evidence type="ECO:0000313" key="8">
    <source>
        <dbReference type="Proteomes" id="UP001497644"/>
    </source>
</evidence>
<sequence length="1642" mass="187254">MNFALERLHNVDRMRIVLDVPNQSYPCGRGRDNKIICLSLLVSRKHCIFIRDHADLYITDFGSGNGIYINGEIQKPFHMVKLNRNDIIGLGCSNMDPSNDTLYTYKVCTIESSPLDTGESSVLSTTVLNSNTPPTISTSPAERTVGKKYGIDTDCDTEVPKKKLKDIDRNTHSSKVTLSKDKNNSSFSCNNQNSANSSATNNSVETRSPIVDIETEDDIEIIHTALTKEIKNQDYNCKSAKYLDSNNKSNFNEKMDIIIDENYKDDGDSNKNISNIDVEEENLNSSDKTNEALNLPKNLSVVHSEDQIIILEDQITDDDEEESIGAVNMTCDTSLIKLKKIKHEPKTRFSEIDVIDLSDDEEGVFPCSQLFDIKYEDNTENGREIKQECINNDDQNIEKIGLDVDDEVIFLTDSEDEDNPWLERLSRSQLFNEDKKSDPNNAVVKGEIDLGIWDEDDILNINTSVGDKSKKSENINNNDSNSNNNLLTTELEAMNVNDVGLPNESSSKNTDDANKRKINDDAELDTELDKQTLHVESTKQKLATKKSVTRLKRLIPVIEPLNLPVRRRIDCSKDKTQKVTEKSSSKLRKKKMSELKEKTNDNFYIKNQEHREKPHKSMADCHSPSEKKAISKDERKIILEKRKMKLKELAEEKNKLSAKSDQNIKKDRRTNTAKAKVSLKNRGDFLIIEQESSSTSLLDKSTNVPKSNNNQFKERLTDKADVLKKSSTSDVETQKSHQKDDVSKDTINSIVSSLKQSLQLDNTNAIQVPKDSKHDSKVTGDREKRGSSSKEKRSNKNVKISEQNRSTEYDPAVAQKENFSSNSVKLSCKLKRKKKVTFVEKSEIREYEIDRCNSLRKLVGKDAPIPVNKLRTSTTSAECSPKLEEFLLRIFKWNPVWLEEQRYLKSEPPIVSHCELHTMRLNYDSYKQYYKIAMPLLLLEVWCTMTKEFEMIEKNKQRATMMCSVVEKSTCTPIPSTNLFLTTLKLEVLVKKEDLSKQVHPVYGDLVYFEYVTNVHGKQTVNRIFAYVTNMYQTVITNLTHYNQDLKNYVKNPYAVIMYTLLTRPLQHDIPVNRVQRVRTVMYLRANIRMVQALQYLPQSPLLELILNPKIKEYQMPPMDEKFTCSSLVTRDNLNPKQLEAVFRVTETVLRKETKLCFIQGPPGTGKSKVIANLVTQILYGEHTNRKSLRILVCAPSNAAIDEIVLRLLDIRSKLKKKRFNMVRIGRLECMHSMTKPISVTELAKRHLAKMIQEAACSDNTEIAILKARINSLQAELASSQKVDEVKKKELRRKLMETSMRHDLLNCGKSANEFSAKERAKYQRLAENIILTGADIIACTLSSCYTNQMESIFGGYKEKISVCIVDEATQSCEAETLIPLMLGVRTLVLVGDPNQLPATILSQQAKKLGLDQSIFSRIQNVFTSQQNSPIIMLNTQYRMDYAISYWPNKYFYDGKLKSAIEFKTRFPFHSYRLLNHDFTQNDDKFSNTIEAEFVANLIFAMLMFANWESIDATISLGVLTPYNNQRTLILNKINEKISPISDNLKKKINFEVNTVDSFQGQERDVIIMSCVRSHGIGFLSDRQRLCVALTRAKHSLILCGNFNTFLKDQMWNALLSDAQSRGVLCHVDANATPAIIKQFIIK</sequence>
<dbReference type="GO" id="GO:0006369">
    <property type="term" value="P:termination of RNA polymerase II transcription"/>
    <property type="evidence" value="ECO:0007669"/>
    <property type="project" value="TreeGrafter"/>
</dbReference>
<protein>
    <recommendedName>
        <fullName evidence="6">FHA domain-containing protein</fullName>
    </recommendedName>
</protein>
<evidence type="ECO:0000313" key="7">
    <source>
        <dbReference type="EMBL" id="CAL1673467.1"/>
    </source>
</evidence>
<dbReference type="InterPro" id="IPR041677">
    <property type="entry name" value="DNA2/NAM7_AAA_11"/>
</dbReference>
<feature type="compositionally biased region" description="Basic and acidic residues" evidence="5">
    <location>
        <begin position="712"/>
        <end position="724"/>
    </location>
</feature>
<feature type="region of interest" description="Disordered" evidence="5">
    <location>
        <begin position="651"/>
        <end position="673"/>
    </location>
</feature>
<evidence type="ECO:0000259" key="6">
    <source>
        <dbReference type="PROSITE" id="PS50006"/>
    </source>
</evidence>
<dbReference type="PANTHER" id="PTHR10887:SF495">
    <property type="entry name" value="HELICASE SENATAXIN ISOFORM X1-RELATED"/>
    <property type="match status" value="1"/>
</dbReference>
<dbReference type="InterPro" id="IPR047187">
    <property type="entry name" value="SF1_C_Upf1"/>
</dbReference>
<dbReference type="InterPro" id="IPR008984">
    <property type="entry name" value="SMAD_FHA_dom_sf"/>
</dbReference>
<dbReference type="FunFam" id="3.40.50.300:FF:000326">
    <property type="entry name" value="P-loop containing nucleoside triphosphate hydrolase"/>
    <property type="match status" value="1"/>
</dbReference>
<keyword evidence="3" id="KW-0347">Helicase</keyword>
<dbReference type="Gene3D" id="3.40.50.300">
    <property type="entry name" value="P-loop containing nucleotide triphosphate hydrolases"/>
    <property type="match status" value="2"/>
</dbReference>
<dbReference type="InterPro" id="IPR045055">
    <property type="entry name" value="DNA2/NAM7-like"/>
</dbReference>
<dbReference type="Gene3D" id="2.60.200.20">
    <property type="match status" value="1"/>
</dbReference>
<keyword evidence="2" id="KW-0378">Hydrolase</keyword>
<keyword evidence="4" id="KW-0067">ATP-binding</keyword>
<feature type="region of interest" description="Disordered" evidence="5">
    <location>
        <begin position="464"/>
        <end position="485"/>
    </location>
</feature>
<feature type="compositionally biased region" description="Low complexity" evidence="5">
    <location>
        <begin position="474"/>
        <end position="485"/>
    </location>
</feature>
<evidence type="ECO:0000256" key="3">
    <source>
        <dbReference type="ARBA" id="ARBA00022806"/>
    </source>
</evidence>
<feature type="domain" description="FHA" evidence="6">
    <location>
        <begin position="25"/>
        <end position="74"/>
    </location>
</feature>
<dbReference type="CDD" id="cd18042">
    <property type="entry name" value="DEXXQc_SETX"/>
    <property type="match status" value="1"/>
</dbReference>
<dbReference type="InterPro" id="IPR041679">
    <property type="entry name" value="DNA2/NAM7-like_C"/>
</dbReference>
<feature type="region of interest" description="Disordered" evidence="5">
    <location>
        <begin position="610"/>
        <end position="631"/>
    </location>
</feature>
<dbReference type="GO" id="GO:0016604">
    <property type="term" value="C:nuclear body"/>
    <property type="evidence" value="ECO:0007669"/>
    <property type="project" value="TreeGrafter"/>
</dbReference>
<feature type="compositionally biased region" description="Polar residues" evidence="5">
    <location>
        <begin position="695"/>
        <end position="711"/>
    </location>
</feature>
<dbReference type="CDD" id="cd18808">
    <property type="entry name" value="SF1_C_Upf1"/>
    <property type="match status" value="1"/>
</dbReference>
<dbReference type="Proteomes" id="UP001497644">
    <property type="component" value="Chromosome 1"/>
</dbReference>
<dbReference type="SMART" id="SM00240">
    <property type="entry name" value="FHA"/>
    <property type="match status" value="1"/>
</dbReference>
<dbReference type="PANTHER" id="PTHR10887">
    <property type="entry name" value="DNA2/NAM7 HELICASE FAMILY"/>
    <property type="match status" value="1"/>
</dbReference>
<dbReference type="GO" id="GO:0005524">
    <property type="term" value="F:ATP binding"/>
    <property type="evidence" value="ECO:0007669"/>
    <property type="project" value="UniProtKB-KW"/>
</dbReference>
<reference evidence="7 8" key="1">
    <citation type="submission" date="2024-04" db="EMBL/GenBank/DDBJ databases">
        <authorList>
            <consortium name="Molecular Ecology Group"/>
        </authorList>
    </citation>
    <scope>NUCLEOTIDE SEQUENCE [LARGE SCALE GENOMIC DNA]</scope>
</reference>
<evidence type="ECO:0000256" key="4">
    <source>
        <dbReference type="ARBA" id="ARBA00022840"/>
    </source>
</evidence>
<dbReference type="GO" id="GO:0004386">
    <property type="term" value="F:helicase activity"/>
    <property type="evidence" value="ECO:0007669"/>
    <property type="project" value="UniProtKB-KW"/>
</dbReference>
<proteinExistence type="predicted"/>
<dbReference type="Pfam" id="PF00498">
    <property type="entry name" value="FHA"/>
    <property type="match status" value="1"/>
</dbReference>
<feature type="compositionally biased region" description="Basic and acidic residues" evidence="5">
    <location>
        <begin position="770"/>
        <end position="794"/>
    </location>
</feature>
<feature type="region of interest" description="Disordered" evidence="5">
    <location>
        <begin position="695"/>
        <end position="744"/>
    </location>
</feature>
<dbReference type="SUPFAM" id="SSF52540">
    <property type="entry name" value="P-loop containing nucleoside triphosphate hydrolases"/>
    <property type="match status" value="1"/>
</dbReference>
<dbReference type="InterPro" id="IPR000253">
    <property type="entry name" value="FHA_dom"/>
</dbReference>
<name>A0AAV2N137_9HYME</name>
<dbReference type="GO" id="GO:0016787">
    <property type="term" value="F:hydrolase activity"/>
    <property type="evidence" value="ECO:0007669"/>
    <property type="project" value="UniProtKB-KW"/>
</dbReference>
<keyword evidence="8" id="KW-1185">Reference proteome</keyword>
<feature type="region of interest" description="Disordered" evidence="5">
    <location>
        <begin position="166"/>
        <end position="209"/>
    </location>
</feature>
<dbReference type="SUPFAM" id="SSF49879">
    <property type="entry name" value="SMAD/FHA domain"/>
    <property type="match status" value="1"/>
</dbReference>
<dbReference type="InterPro" id="IPR027417">
    <property type="entry name" value="P-loop_NTPase"/>
</dbReference>
<dbReference type="PROSITE" id="PS50006">
    <property type="entry name" value="FHA_DOMAIN"/>
    <property type="match status" value="1"/>
</dbReference>
<dbReference type="GO" id="GO:0001147">
    <property type="term" value="F:transcription termination site sequence-specific DNA binding"/>
    <property type="evidence" value="ECO:0007669"/>
    <property type="project" value="TreeGrafter"/>
</dbReference>
<keyword evidence="1" id="KW-0547">Nucleotide-binding</keyword>
<dbReference type="Pfam" id="PF13086">
    <property type="entry name" value="AAA_11"/>
    <property type="match status" value="1"/>
</dbReference>
<evidence type="ECO:0000256" key="1">
    <source>
        <dbReference type="ARBA" id="ARBA00022741"/>
    </source>
</evidence>
<organism evidence="7 8">
    <name type="scientific">Lasius platythorax</name>
    <dbReference type="NCBI Taxonomy" id="488582"/>
    <lineage>
        <taxon>Eukaryota</taxon>
        <taxon>Metazoa</taxon>
        <taxon>Ecdysozoa</taxon>
        <taxon>Arthropoda</taxon>
        <taxon>Hexapoda</taxon>
        <taxon>Insecta</taxon>
        <taxon>Pterygota</taxon>
        <taxon>Neoptera</taxon>
        <taxon>Endopterygota</taxon>
        <taxon>Hymenoptera</taxon>
        <taxon>Apocrita</taxon>
        <taxon>Aculeata</taxon>
        <taxon>Formicoidea</taxon>
        <taxon>Formicidae</taxon>
        <taxon>Formicinae</taxon>
        <taxon>Lasius</taxon>
        <taxon>Lasius</taxon>
    </lineage>
</organism>
<feature type="region of interest" description="Disordered" evidence="5">
    <location>
        <begin position="761"/>
        <end position="812"/>
    </location>
</feature>
<feature type="compositionally biased region" description="Low complexity" evidence="5">
    <location>
        <begin position="184"/>
        <end position="203"/>
    </location>
</feature>
<accession>A0AAV2N137</accession>
<dbReference type="Pfam" id="PF13087">
    <property type="entry name" value="AAA_12"/>
    <property type="match status" value="1"/>
</dbReference>